<evidence type="ECO:0000259" key="12">
    <source>
        <dbReference type="Pfam" id="PF03934"/>
    </source>
</evidence>
<keyword evidence="6" id="KW-0812">Transmembrane</keyword>
<dbReference type="PIRSF" id="PIRSF002786">
    <property type="entry name" value="XcpX"/>
    <property type="match status" value="1"/>
</dbReference>
<evidence type="ECO:0000256" key="3">
    <source>
        <dbReference type="ARBA" id="ARBA00022448"/>
    </source>
</evidence>
<feature type="region of interest" description="Disordered" evidence="11">
    <location>
        <begin position="144"/>
        <end position="169"/>
    </location>
</feature>
<evidence type="ECO:0000256" key="11">
    <source>
        <dbReference type="SAM" id="MobiDB-lite"/>
    </source>
</evidence>
<dbReference type="Gene3D" id="1.10.40.60">
    <property type="entry name" value="EpsJ-like"/>
    <property type="match status" value="2"/>
</dbReference>
<evidence type="ECO:0000256" key="8">
    <source>
        <dbReference type="ARBA" id="ARBA00022989"/>
    </source>
</evidence>
<sequence length="318" mass="34155">MKTSERGTALLSVLLIVAVMAAIAATALDRLSLSTRLAGNAGVAMQGRQWLVMAEQLAQARLVDAASLTGAQQAQVLGVERSIELPDGQTVTARIEDGSNCFNVNSLVRQRRDGTLRATARRVFQFRDFLQLIGLPESRAQQLADAAGDALDSNDNPRPLGSERMADGSLVPNRAVASPDELAGIEGMDVATWEIVRPWLCALPSHEANSVNVETLRPEQAALLAMLAPEQISLSAARAQIASRPRAGFGSVVDFWNTGPLSGVDLPRQRSQQVTVETGTFRLITRVGEGDSELQQVSLFTVENGVAQLHARRWAEAL</sequence>
<reference evidence="14" key="1">
    <citation type="submission" date="2022-06" db="EMBL/GenBank/DDBJ databases">
        <title>Sphingomicrobium sedimins sp. nov., a marine bacterium isolated from tidal flat.</title>
        <authorList>
            <person name="Kim C.-H."/>
            <person name="Yoo Y."/>
            <person name="Kim J.-J."/>
        </authorList>
    </citation>
    <scope>NUCLEOTIDE SEQUENCE</scope>
    <source>
        <strain evidence="14">GRR-S6-50</strain>
    </source>
</reference>
<evidence type="ECO:0000256" key="6">
    <source>
        <dbReference type="ARBA" id="ARBA00022692"/>
    </source>
</evidence>
<gene>
    <name evidence="14" type="primary">gspK</name>
    <name evidence="14" type="ORF">NDO55_10225</name>
</gene>
<evidence type="ECO:0000256" key="10">
    <source>
        <dbReference type="PIRNR" id="PIRNR002786"/>
    </source>
</evidence>
<dbReference type="Pfam" id="PF21687">
    <property type="entry name" value="T2SSK_1st"/>
    <property type="match status" value="1"/>
</dbReference>
<proteinExistence type="inferred from homology"/>
<feature type="domain" description="T2SS protein K first SAM-like" evidence="13">
    <location>
        <begin position="100"/>
        <end position="204"/>
    </location>
</feature>
<dbReference type="GO" id="GO:0005886">
    <property type="term" value="C:plasma membrane"/>
    <property type="evidence" value="ECO:0007669"/>
    <property type="project" value="UniProtKB-SubCell"/>
</dbReference>
<comment type="similarity">
    <text evidence="2 10">Belongs to the GSP K family.</text>
</comment>
<comment type="caution">
    <text evidence="14">The sequence shown here is derived from an EMBL/GenBank/DDBJ whole genome shotgun (WGS) entry which is preliminary data.</text>
</comment>
<dbReference type="RefSeq" id="WP_252114924.1">
    <property type="nucleotide sequence ID" value="NZ_JAMSHT010000001.1"/>
</dbReference>
<dbReference type="NCBIfam" id="NF037980">
    <property type="entry name" value="T2SS_GspK"/>
    <property type="match status" value="1"/>
</dbReference>
<dbReference type="EMBL" id="JAMSHT010000001">
    <property type="protein sequence ID" value="MCM8558197.1"/>
    <property type="molecule type" value="Genomic_DNA"/>
</dbReference>
<keyword evidence="15" id="KW-1185">Reference proteome</keyword>
<evidence type="ECO:0000256" key="1">
    <source>
        <dbReference type="ARBA" id="ARBA00004533"/>
    </source>
</evidence>
<dbReference type="PANTHER" id="PTHR38831">
    <property type="entry name" value="TYPE II SECRETION SYSTEM PROTEIN K"/>
    <property type="match status" value="1"/>
</dbReference>
<organism evidence="14 15">
    <name type="scientific">Sphingomicrobium sediminis</name>
    <dbReference type="NCBI Taxonomy" id="2950949"/>
    <lineage>
        <taxon>Bacteria</taxon>
        <taxon>Pseudomonadati</taxon>
        <taxon>Pseudomonadota</taxon>
        <taxon>Alphaproteobacteria</taxon>
        <taxon>Sphingomonadales</taxon>
        <taxon>Sphingomonadaceae</taxon>
        <taxon>Sphingomicrobium</taxon>
    </lineage>
</organism>
<feature type="domain" description="T2SS protein K second SAM-like" evidence="12">
    <location>
        <begin position="211"/>
        <end position="276"/>
    </location>
</feature>
<keyword evidence="3 10" id="KW-0813">Transport</keyword>
<dbReference type="Proteomes" id="UP001155128">
    <property type="component" value="Unassembled WGS sequence"/>
</dbReference>
<dbReference type="PANTHER" id="PTHR38831:SF1">
    <property type="entry name" value="TYPE II SECRETION SYSTEM PROTEIN K-RELATED"/>
    <property type="match status" value="1"/>
</dbReference>
<evidence type="ECO:0000256" key="4">
    <source>
        <dbReference type="ARBA" id="ARBA00022475"/>
    </source>
</evidence>
<keyword evidence="7" id="KW-0653">Protein transport</keyword>
<dbReference type="Gene3D" id="3.30.1300.30">
    <property type="entry name" value="GSPII I/J protein-like"/>
    <property type="match status" value="1"/>
</dbReference>
<comment type="subcellular location">
    <subcellularLocation>
        <location evidence="1 10">Cell inner membrane</location>
    </subcellularLocation>
</comment>
<evidence type="ECO:0000256" key="7">
    <source>
        <dbReference type="ARBA" id="ARBA00022927"/>
    </source>
</evidence>
<evidence type="ECO:0000256" key="2">
    <source>
        <dbReference type="ARBA" id="ARBA00007246"/>
    </source>
</evidence>
<evidence type="ECO:0000313" key="15">
    <source>
        <dbReference type="Proteomes" id="UP001155128"/>
    </source>
</evidence>
<evidence type="ECO:0000256" key="9">
    <source>
        <dbReference type="ARBA" id="ARBA00023136"/>
    </source>
</evidence>
<evidence type="ECO:0000256" key="5">
    <source>
        <dbReference type="ARBA" id="ARBA00022519"/>
    </source>
</evidence>
<dbReference type="InterPro" id="IPR049179">
    <property type="entry name" value="T2SSK_SAM-like_2nd"/>
</dbReference>
<dbReference type="Pfam" id="PF03934">
    <property type="entry name" value="T2SSK"/>
    <property type="match status" value="1"/>
</dbReference>
<protein>
    <recommendedName>
        <fullName evidence="10">Type II secretion system protein K</fullName>
    </recommendedName>
</protein>
<keyword evidence="8" id="KW-1133">Transmembrane helix</keyword>
<evidence type="ECO:0000259" key="13">
    <source>
        <dbReference type="Pfam" id="PF21687"/>
    </source>
</evidence>
<dbReference type="InterPro" id="IPR038072">
    <property type="entry name" value="GspK_central_sf"/>
</dbReference>
<keyword evidence="5 10" id="KW-0997">Cell inner membrane</keyword>
<name>A0A9X2EN04_9SPHN</name>
<dbReference type="InterPro" id="IPR049031">
    <property type="entry name" value="T2SSK_SAM-like_1st"/>
</dbReference>
<dbReference type="AlphaFoldDB" id="A0A9X2EN04"/>
<dbReference type="SUPFAM" id="SSF158544">
    <property type="entry name" value="GspK insert domain-like"/>
    <property type="match status" value="2"/>
</dbReference>
<accession>A0A9X2EN04</accession>
<dbReference type="GO" id="GO:0009306">
    <property type="term" value="P:protein secretion"/>
    <property type="evidence" value="ECO:0007669"/>
    <property type="project" value="InterPro"/>
</dbReference>
<keyword evidence="4 10" id="KW-1003">Cell membrane</keyword>
<keyword evidence="9 10" id="KW-0472">Membrane</keyword>
<dbReference type="InterPro" id="IPR005628">
    <property type="entry name" value="GspK"/>
</dbReference>
<evidence type="ECO:0000313" key="14">
    <source>
        <dbReference type="EMBL" id="MCM8558197.1"/>
    </source>
</evidence>